<evidence type="ECO:0000256" key="5">
    <source>
        <dbReference type="ARBA" id="ARBA00022723"/>
    </source>
</evidence>
<keyword evidence="8" id="KW-0378">Hydrolase</keyword>
<dbReference type="InterPro" id="IPR003323">
    <property type="entry name" value="OTU_dom"/>
</dbReference>
<evidence type="ECO:0000313" key="13">
    <source>
        <dbReference type="Proteomes" id="UP000015102"/>
    </source>
</evidence>
<organism evidence="12 13">
    <name type="scientific">Megaselia scalaris</name>
    <name type="common">Humpbacked fly</name>
    <name type="synonym">Phora scalaris</name>
    <dbReference type="NCBI Taxonomy" id="36166"/>
    <lineage>
        <taxon>Eukaryota</taxon>
        <taxon>Metazoa</taxon>
        <taxon>Ecdysozoa</taxon>
        <taxon>Arthropoda</taxon>
        <taxon>Hexapoda</taxon>
        <taxon>Insecta</taxon>
        <taxon>Pterygota</taxon>
        <taxon>Neoptera</taxon>
        <taxon>Endopterygota</taxon>
        <taxon>Diptera</taxon>
        <taxon>Brachycera</taxon>
        <taxon>Muscomorpha</taxon>
        <taxon>Platypezoidea</taxon>
        <taxon>Phoridae</taxon>
        <taxon>Megaseliini</taxon>
        <taxon>Megaselia</taxon>
    </lineage>
</organism>
<comment type="catalytic activity">
    <reaction evidence="1">
        <text>Thiol-dependent hydrolysis of ester, thioester, amide, peptide and isopeptide bonds formed by the C-terminal Gly of ubiquitin (a 76-residue protein attached to proteins as an intracellular targeting signal).</text>
        <dbReference type="EC" id="3.4.19.12"/>
    </reaction>
</comment>
<dbReference type="Gene3D" id="1.25.40.560">
    <property type="match status" value="1"/>
</dbReference>
<dbReference type="GO" id="GO:0030177">
    <property type="term" value="P:positive regulation of Wnt signaling pathway"/>
    <property type="evidence" value="ECO:0007669"/>
    <property type="project" value="TreeGrafter"/>
</dbReference>
<dbReference type="PANTHER" id="PTHR13367:SF28">
    <property type="entry name" value="UBIQUITIN THIOESTERASE ZRANB1"/>
    <property type="match status" value="1"/>
</dbReference>
<dbReference type="EC" id="3.4.19.12" evidence="3"/>
<evidence type="ECO:0000259" key="11">
    <source>
        <dbReference type="PROSITE" id="PS50802"/>
    </source>
</evidence>
<dbReference type="EnsemblMetazoa" id="MESCA003267-RA">
    <property type="protein sequence ID" value="MESCA003267-PA"/>
    <property type="gene ID" value="MESCA003267"/>
</dbReference>
<dbReference type="STRING" id="36166.T1GII8"/>
<keyword evidence="10" id="KW-0862">Zinc</keyword>
<evidence type="ECO:0000256" key="7">
    <source>
        <dbReference type="ARBA" id="ARBA00022786"/>
    </source>
</evidence>
<evidence type="ECO:0000256" key="6">
    <source>
        <dbReference type="ARBA" id="ARBA00022771"/>
    </source>
</evidence>
<evidence type="ECO:0000256" key="8">
    <source>
        <dbReference type="ARBA" id="ARBA00022801"/>
    </source>
</evidence>
<dbReference type="Pfam" id="PF18418">
    <property type="entry name" value="AnkUBD"/>
    <property type="match status" value="1"/>
</dbReference>
<keyword evidence="6" id="KW-0863">Zinc-finger</keyword>
<keyword evidence="4" id="KW-0645">Protease</keyword>
<dbReference type="Proteomes" id="UP000015102">
    <property type="component" value="Unassembled WGS sequence"/>
</dbReference>
<dbReference type="GO" id="GO:0004843">
    <property type="term" value="F:cysteine-type deubiquitinase activity"/>
    <property type="evidence" value="ECO:0007669"/>
    <property type="project" value="UniProtKB-EC"/>
</dbReference>
<dbReference type="EMBL" id="CAQQ02174926">
    <property type="status" value="NOT_ANNOTATED_CDS"/>
    <property type="molecule type" value="Genomic_DNA"/>
</dbReference>
<dbReference type="HOGENOM" id="CLU_608280_0_0_1"/>
<dbReference type="Pfam" id="PF02338">
    <property type="entry name" value="OTU"/>
    <property type="match status" value="1"/>
</dbReference>
<dbReference type="GO" id="GO:1990168">
    <property type="term" value="P:protein K33-linked deubiquitination"/>
    <property type="evidence" value="ECO:0007669"/>
    <property type="project" value="TreeGrafter"/>
</dbReference>
<dbReference type="PANTHER" id="PTHR13367">
    <property type="entry name" value="UBIQUITIN THIOESTERASE"/>
    <property type="match status" value="1"/>
</dbReference>
<dbReference type="GO" id="GO:0035523">
    <property type="term" value="P:protein K29-linked deubiquitination"/>
    <property type="evidence" value="ECO:0007669"/>
    <property type="project" value="TreeGrafter"/>
</dbReference>
<reference evidence="13" key="1">
    <citation type="submission" date="2013-02" db="EMBL/GenBank/DDBJ databases">
        <authorList>
            <person name="Hughes D."/>
        </authorList>
    </citation>
    <scope>NUCLEOTIDE SEQUENCE</scope>
    <source>
        <strain>Durham</strain>
        <strain evidence="13">NC isolate 2 -- Noor lab</strain>
    </source>
</reference>
<dbReference type="GO" id="GO:0008270">
    <property type="term" value="F:zinc ion binding"/>
    <property type="evidence" value="ECO:0007669"/>
    <property type="project" value="UniProtKB-KW"/>
</dbReference>
<keyword evidence="9" id="KW-0788">Thiol protease</keyword>
<sequence>MCGHINSNSYRNQSRYVDQNIDGCSGIVSNDIKKIGEESKIAVLSQELTDVGDSEKSLNNRFKLGSTTEDETKNKGKNLKRQVDWHWINACIGVVDNNYSAVETYLSCGGDPTRSIKSSEIPYLNKKCAFKTGDTLMHIAIRFRREEMLPILLAQFSGSGPGIKRVPSYIAPDIASDIRRYFANTLRIRKSIFCCHYVNEHATFFLPSEIEELPMPIQDQLYVNCDCLLDSAMQATWGVFDRENTLRRALAESLHQCSHIFYSRWKEYEESQAAILNFSLDETQWEEDWSTLLSLASQPGSSLEALHIFALAHILRRPIIVYGIKYVKSFRGEDIGYARFEVIDLSYCRCIFAYNMGTKFLHKSPIALGYTRGHFSALVPLEQYSSNRSGADDVTYLPLMDFEQKLLPIHFLTRTEIGREESILRQWLDVCVTDSGLLVAQQQLRKRPLLVAQMLEEWLNHYRRIAQVLKGPFTKPTNSVGYLSDGDTDEE</sequence>
<dbReference type="PROSITE" id="PS50802">
    <property type="entry name" value="OTU"/>
    <property type="match status" value="1"/>
</dbReference>
<dbReference type="GO" id="GO:0016477">
    <property type="term" value="P:cell migration"/>
    <property type="evidence" value="ECO:0007669"/>
    <property type="project" value="TreeGrafter"/>
</dbReference>
<proteinExistence type="inferred from homology"/>
<keyword evidence="13" id="KW-1185">Reference proteome</keyword>
<dbReference type="GO" id="GO:0071947">
    <property type="term" value="P:protein deubiquitination involved in ubiquitin-dependent protein catabolic process"/>
    <property type="evidence" value="ECO:0007669"/>
    <property type="project" value="TreeGrafter"/>
</dbReference>
<evidence type="ECO:0000256" key="9">
    <source>
        <dbReference type="ARBA" id="ARBA00022807"/>
    </source>
</evidence>
<feature type="domain" description="OTU" evidence="11">
    <location>
        <begin position="218"/>
        <end position="381"/>
    </location>
</feature>
<evidence type="ECO:0000256" key="1">
    <source>
        <dbReference type="ARBA" id="ARBA00000707"/>
    </source>
</evidence>
<dbReference type="InterPro" id="IPR041294">
    <property type="entry name" value="AnkUBD"/>
</dbReference>
<keyword evidence="5" id="KW-0479">Metal-binding</keyword>
<accession>T1GII8</accession>
<evidence type="ECO:0000256" key="4">
    <source>
        <dbReference type="ARBA" id="ARBA00022670"/>
    </source>
</evidence>
<evidence type="ECO:0000256" key="3">
    <source>
        <dbReference type="ARBA" id="ARBA00012759"/>
    </source>
</evidence>
<dbReference type="InterPro" id="IPR051346">
    <property type="entry name" value="OTU_Deubiquitinase"/>
</dbReference>
<evidence type="ECO:0000313" key="12">
    <source>
        <dbReference type="EnsemblMetazoa" id="MESCA003267-PA"/>
    </source>
</evidence>
<dbReference type="OMA" id="WINACIG"/>
<dbReference type="GO" id="GO:0007010">
    <property type="term" value="P:cytoskeleton organization"/>
    <property type="evidence" value="ECO:0007669"/>
    <property type="project" value="TreeGrafter"/>
</dbReference>
<keyword evidence="7" id="KW-0833">Ubl conjugation pathway</keyword>
<protein>
    <recommendedName>
        <fullName evidence="3">ubiquitinyl hydrolase 1</fullName>
        <ecNumber evidence="3">3.4.19.12</ecNumber>
    </recommendedName>
</protein>
<reference evidence="12" key="2">
    <citation type="submission" date="2015-06" db="UniProtKB">
        <authorList>
            <consortium name="EnsemblMetazoa"/>
        </authorList>
    </citation>
    <scope>IDENTIFICATION</scope>
</reference>
<dbReference type="AlphaFoldDB" id="T1GII8"/>
<dbReference type="GO" id="GO:0005737">
    <property type="term" value="C:cytoplasm"/>
    <property type="evidence" value="ECO:0007669"/>
    <property type="project" value="TreeGrafter"/>
</dbReference>
<dbReference type="GO" id="GO:0070530">
    <property type="term" value="F:K63-linked polyubiquitin modification-dependent protein binding"/>
    <property type="evidence" value="ECO:0007669"/>
    <property type="project" value="TreeGrafter"/>
</dbReference>
<name>T1GII8_MEGSC</name>
<dbReference type="GO" id="GO:0005634">
    <property type="term" value="C:nucleus"/>
    <property type="evidence" value="ECO:0007669"/>
    <property type="project" value="TreeGrafter"/>
</dbReference>
<evidence type="ECO:0000256" key="2">
    <source>
        <dbReference type="ARBA" id="ARBA00005865"/>
    </source>
</evidence>
<comment type="similarity">
    <text evidence="2">Belongs to the peptidase C64 family.</text>
</comment>
<evidence type="ECO:0000256" key="10">
    <source>
        <dbReference type="ARBA" id="ARBA00022833"/>
    </source>
</evidence>